<reference evidence="1 2" key="1">
    <citation type="submission" date="2016-11" db="EMBL/GenBank/DDBJ databases">
        <authorList>
            <person name="Jaros S."/>
            <person name="Januszkiewicz K."/>
            <person name="Wedrychowicz H."/>
        </authorList>
    </citation>
    <scope>NUCLEOTIDE SEQUENCE [LARGE SCALE GENOMIC DNA]</scope>
    <source>
        <strain evidence="1 2">DSM 26910</strain>
    </source>
</reference>
<evidence type="ECO:0000313" key="2">
    <source>
        <dbReference type="Proteomes" id="UP000184164"/>
    </source>
</evidence>
<dbReference type="NCBIfam" id="NF047352">
    <property type="entry name" value="P_loop_sacsin"/>
    <property type="match status" value="1"/>
</dbReference>
<sequence>MIDKNTLEKRRTEYAEELHAGSVYRDILAREKERPIYEKRWFWELLQNAKDSVAVDNNVNVKIEINDNEVSFSHTGNSFKVDEILSLIIQGSSKTDDDSKTGRFGTGFMTTYLLSKKVKIAGQLEAAGGFFEFDLNRDVNDSKDNNAIKEFFRLQQESNDKFISSIREASYLGEGNFQTRFIYNLDDKGKITSEKGLKSLNELIPFTQIFNSQIGTITVVKDGNPVTYEKSKLNSYEVESNKVEEWVLKSSDSDSELKAYLIREEEFDVVCVTEKKEGVEYLKNLNSQYPKLFFTFPLIGTEELGIPFIINSTLFDPKIERDGIYLKSDGNESNGINKNKELITKSLEIAIAVYPEIIKKNNIRSHFNIFDFSKSKGYSWIDDDWFTKLKISLIDKITEEEFIHLGDFYYKYNGLDIPYSPDEKLLEDVWKLVNESKSYNAIPYAEQSDWIRIAENFASMKNKDVFEESNIIGSKELKNYVSIEAKLTSLKDDLEVHVYDWLDRLYQFIIDDLGEFTLKKKILLNQENDFVEAEKLSWDEIKDEVLITISNKIDLNFSKELISKDIKIFEITGVEAYKKDSAIENLKNKLNQLKDSDYATQEKLEANATFLKWLIDNSKNEIIKDLKILSFDKKEESNLISRVFPSGKHLILPPKDFFKKGFPKYSEIIRDKDCMHHSYTNSLGSSDYESLDKWGFIHYSPLVKRKEKLDPKTIDLLIQNSNDLTPLKDDDGKLTVEIELEYSDFAYLTTSEGHIYDRNSTTSSSLKIFDFLLNEASEKDEYFNFGGETITVGDNQIVFDKTLWLKRAKNIQWVNVKDIESEGTNKFVKEVPSSKNLSELIKDNDDLVKTIRGEKQITFLSKIKVGVSDLIRNTLKTDEIRISWDKALTTMITSGVSPELAQEIFSDPVIQNEYKKRLDDKKLINRNQQLGAIVEELFRELILKLKEQGVNIDIIRKPFGSDYLLSDESSDLVNNNKQEEIFNINDWLIELKATGKNYAAMTSLQATTAADKKDNYALVVVPLDGSDLNIEYVRTHAKVVGNIGYKLVPVVGEFNDIESHKNELITGHDGVSVNIEDHNVRFRVDSTVWNSEEGISISEFIETHFKE</sequence>
<dbReference type="EMBL" id="FQUM01000026">
    <property type="protein sequence ID" value="SHG04523.1"/>
    <property type="molecule type" value="Genomic_DNA"/>
</dbReference>
<proteinExistence type="predicted"/>
<gene>
    <name evidence="1" type="ORF">SAMN05444274_1262</name>
</gene>
<dbReference type="SUPFAM" id="SSF55874">
    <property type="entry name" value="ATPase domain of HSP90 chaperone/DNA topoisomerase II/histidine kinase"/>
    <property type="match status" value="1"/>
</dbReference>
<keyword evidence="2" id="KW-1185">Reference proteome</keyword>
<dbReference type="RefSeq" id="WP_073003635.1">
    <property type="nucleotide sequence ID" value="NZ_FQUM01000026.1"/>
</dbReference>
<dbReference type="Proteomes" id="UP000184164">
    <property type="component" value="Unassembled WGS sequence"/>
</dbReference>
<dbReference type="AlphaFoldDB" id="A0A1M5GLF8"/>
<dbReference type="InterPro" id="IPR036890">
    <property type="entry name" value="HATPase_C_sf"/>
</dbReference>
<dbReference type="OrthoDB" id="7069425at2"/>
<evidence type="ECO:0000313" key="1">
    <source>
        <dbReference type="EMBL" id="SHG04523.1"/>
    </source>
</evidence>
<accession>A0A1M5GLF8</accession>
<evidence type="ECO:0008006" key="3">
    <source>
        <dbReference type="Google" id="ProtNLM"/>
    </source>
</evidence>
<name>A0A1M5GLF8_9BACT</name>
<dbReference type="STRING" id="1484053.SAMN05444274_1262"/>
<organism evidence="1 2">
    <name type="scientific">Mariniphaga anaerophila</name>
    <dbReference type="NCBI Taxonomy" id="1484053"/>
    <lineage>
        <taxon>Bacteria</taxon>
        <taxon>Pseudomonadati</taxon>
        <taxon>Bacteroidota</taxon>
        <taxon>Bacteroidia</taxon>
        <taxon>Marinilabiliales</taxon>
        <taxon>Prolixibacteraceae</taxon>
        <taxon>Mariniphaga</taxon>
    </lineage>
</organism>
<protein>
    <recommendedName>
        <fullName evidence="3">Histidine kinase-, DNA gyrase B-, and HSP90-like ATPase</fullName>
    </recommendedName>
</protein>